<feature type="compositionally biased region" description="Acidic residues" evidence="3">
    <location>
        <begin position="56"/>
        <end position="74"/>
    </location>
</feature>
<dbReference type="Proteomes" id="UP001175271">
    <property type="component" value="Unassembled WGS sequence"/>
</dbReference>
<dbReference type="GO" id="GO:0003677">
    <property type="term" value="F:DNA binding"/>
    <property type="evidence" value="ECO:0007669"/>
    <property type="project" value="UniProtKB-KW"/>
</dbReference>
<dbReference type="PANTHER" id="PTHR19303:SF73">
    <property type="entry name" value="PROTEIN PDC2"/>
    <property type="match status" value="1"/>
</dbReference>
<evidence type="ECO:0000256" key="3">
    <source>
        <dbReference type="SAM" id="MobiDB-lite"/>
    </source>
</evidence>
<dbReference type="SMART" id="SM00674">
    <property type="entry name" value="CENPB"/>
    <property type="match status" value="1"/>
</dbReference>
<feature type="region of interest" description="Disordered" evidence="3">
    <location>
        <begin position="56"/>
        <end position="86"/>
    </location>
</feature>
<reference evidence="5" key="1">
    <citation type="submission" date="2023-06" db="EMBL/GenBank/DDBJ databases">
        <title>Genomic analysis of the entomopathogenic nematode Steinernema hermaphroditum.</title>
        <authorList>
            <person name="Schwarz E.M."/>
            <person name="Heppert J.K."/>
            <person name="Baniya A."/>
            <person name="Schwartz H.T."/>
            <person name="Tan C.-H."/>
            <person name="Antoshechkin I."/>
            <person name="Sternberg P.W."/>
            <person name="Goodrich-Blair H."/>
            <person name="Dillman A.R."/>
        </authorList>
    </citation>
    <scope>NUCLEOTIDE SEQUENCE</scope>
    <source>
        <strain evidence="5">PS9179</strain>
        <tissue evidence="5">Whole animal</tissue>
    </source>
</reference>
<dbReference type="Pfam" id="PF03221">
    <property type="entry name" value="HTH_Tnp_Tc5"/>
    <property type="match status" value="1"/>
</dbReference>
<dbReference type="EMBL" id="JAUCMV010000002">
    <property type="protein sequence ID" value="KAK0415317.1"/>
    <property type="molecule type" value="Genomic_DNA"/>
</dbReference>
<feature type="domain" description="HTH CENPB-type" evidence="4">
    <location>
        <begin position="138"/>
        <end position="203"/>
    </location>
</feature>
<evidence type="ECO:0000259" key="4">
    <source>
        <dbReference type="SMART" id="SM00674"/>
    </source>
</evidence>
<evidence type="ECO:0000256" key="2">
    <source>
        <dbReference type="ARBA" id="ARBA00023125"/>
    </source>
</evidence>
<evidence type="ECO:0000313" key="5">
    <source>
        <dbReference type="EMBL" id="KAK0415317.1"/>
    </source>
</evidence>
<dbReference type="InterPro" id="IPR006600">
    <property type="entry name" value="HTH_CenpB_DNA-bd_dom"/>
</dbReference>
<protein>
    <recommendedName>
        <fullName evidence="4">HTH CENPB-type domain-containing protein</fullName>
    </recommendedName>
</protein>
<gene>
    <name evidence="5" type="ORF">QR680_011886</name>
</gene>
<dbReference type="AlphaFoldDB" id="A0AA39I2K5"/>
<dbReference type="InterPro" id="IPR004875">
    <property type="entry name" value="DDE_SF_endonuclease_dom"/>
</dbReference>
<comment type="subcellular location">
    <subcellularLocation>
        <location evidence="1">Nucleus</location>
    </subcellularLocation>
</comment>
<dbReference type="Pfam" id="PF03184">
    <property type="entry name" value="DDE_1"/>
    <property type="match status" value="1"/>
</dbReference>
<name>A0AA39I2K5_9BILA</name>
<dbReference type="GO" id="GO:0005634">
    <property type="term" value="C:nucleus"/>
    <property type="evidence" value="ECO:0007669"/>
    <property type="project" value="UniProtKB-SubCell"/>
</dbReference>
<evidence type="ECO:0000256" key="1">
    <source>
        <dbReference type="ARBA" id="ARBA00004123"/>
    </source>
</evidence>
<dbReference type="PANTHER" id="PTHR19303">
    <property type="entry name" value="TRANSPOSON"/>
    <property type="match status" value="1"/>
</dbReference>
<sequence>MNASNVLILLCRDFPLEDATGQFSNTDLEMYHHLRGEILNFQDNETVNADRLIISEESEDEGYESNELSDDDFEPEHTPKTDPFPYDDDEMQDIVDLYDGKNGPRWKFETIQSKYKKLTCSRQIRRFRKYVSEEGSKRLKERQLDCALFYDFLDCSQKHHIICDIDLKRMALGIAEELAMQDFKASASFVYKFKKRHHIVSRKVTRRTVKCTAEDLAVQKERAETFKNEVRAVLKTVDHNKVFNTDQSGIQLELRGGRTLAFQGIKNVEALVQRISSTTHSLTIQPVITASGKLQLPMLVCFREPKPPKKFASEMEEFKYLKCVHSKCGMMTSALFIDWLNRVFIPNGGKESVLLLDSWTGYKKPMEESGREVEFMVIPEKMTGELQPLDIFFNRQFKAFLRRMIEVLMREKPDYIVSKIEYVDVHVLVDYDGDNPNFLFHPDRPSFDLETAKYVRYSKLSIDRYDGEMAIEHDVRPYFHVKSVEDFVMYNILYFEDHVPHFWPDYATKVDIWQCHFRAGSGLQAWLGKILRSKRLSSLHISSVICGGNEEEHLQNDLLEAIAKSKRLLSVGLYQNWNLPNLDIELAKRIIECWRDSTNGFGREVLVEMASFQRYESQARMMRDELFQGKKALQHSLGCGRVEWPEGMRRIRFVP</sequence>
<dbReference type="SUPFAM" id="SSF46689">
    <property type="entry name" value="Homeodomain-like"/>
    <property type="match status" value="1"/>
</dbReference>
<dbReference type="InterPro" id="IPR050863">
    <property type="entry name" value="CenT-Element_Derived"/>
</dbReference>
<keyword evidence="6" id="KW-1185">Reference proteome</keyword>
<evidence type="ECO:0000313" key="6">
    <source>
        <dbReference type="Proteomes" id="UP001175271"/>
    </source>
</evidence>
<dbReference type="Gene3D" id="1.10.10.60">
    <property type="entry name" value="Homeodomain-like"/>
    <property type="match status" value="1"/>
</dbReference>
<proteinExistence type="predicted"/>
<accession>A0AA39I2K5</accession>
<comment type="caution">
    <text evidence="5">The sequence shown here is derived from an EMBL/GenBank/DDBJ whole genome shotgun (WGS) entry which is preliminary data.</text>
</comment>
<keyword evidence="2" id="KW-0238">DNA-binding</keyword>
<organism evidence="5 6">
    <name type="scientific">Steinernema hermaphroditum</name>
    <dbReference type="NCBI Taxonomy" id="289476"/>
    <lineage>
        <taxon>Eukaryota</taxon>
        <taxon>Metazoa</taxon>
        <taxon>Ecdysozoa</taxon>
        <taxon>Nematoda</taxon>
        <taxon>Chromadorea</taxon>
        <taxon>Rhabditida</taxon>
        <taxon>Tylenchina</taxon>
        <taxon>Panagrolaimomorpha</taxon>
        <taxon>Strongyloidoidea</taxon>
        <taxon>Steinernematidae</taxon>
        <taxon>Steinernema</taxon>
    </lineage>
</organism>
<dbReference type="InterPro" id="IPR009057">
    <property type="entry name" value="Homeodomain-like_sf"/>
</dbReference>